<dbReference type="NCBIfam" id="TIGR02602">
    <property type="entry name" value="8TM_EpsH"/>
    <property type="match status" value="1"/>
</dbReference>
<evidence type="ECO:0000256" key="2">
    <source>
        <dbReference type="ARBA" id="ARBA00022475"/>
    </source>
</evidence>
<organism evidence="9 10">
    <name type="scientific">Crateriforma conspicua</name>
    <dbReference type="NCBI Taxonomy" id="2527996"/>
    <lineage>
        <taxon>Bacteria</taxon>
        <taxon>Pseudomonadati</taxon>
        <taxon>Planctomycetota</taxon>
        <taxon>Planctomycetia</taxon>
        <taxon>Planctomycetales</taxon>
        <taxon>Planctomycetaceae</taxon>
        <taxon>Crateriforma</taxon>
    </lineage>
</organism>
<evidence type="ECO:0000256" key="4">
    <source>
        <dbReference type="ARBA" id="ARBA00022692"/>
    </source>
</evidence>
<dbReference type="Pfam" id="PF09721">
    <property type="entry name" value="Exosortase_EpsH"/>
    <property type="match status" value="1"/>
</dbReference>
<dbReference type="NCBIfam" id="TIGR04178">
    <property type="entry name" value="exo_archaeo"/>
    <property type="match status" value="1"/>
</dbReference>
<keyword evidence="10" id="KW-1185">Reference proteome</keyword>
<dbReference type="RefSeq" id="WP_146439360.1">
    <property type="nucleotide sequence ID" value="NZ_SJPL01000001.1"/>
</dbReference>
<dbReference type="InterPro" id="IPR026392">
    <property type="entry name" value="Exo/Archaeosortase_dom"/>
</dbReference>
<keyword evidence="5" id="KW-0378">Hydrolase</keyword>
<evidence type="ECO:0000313" key="9">
    <source>
        <dbReference type="EMBL" id="TWT70514.1"/>
    </source>
</evidence>
<feature type="transmembrane region" description="Helical" evidence="8">
    <location>
        <begin position="57"/>
        <end position="77"/>
    </location>
</feature>
<feature type="transmembrane region" description="Helical" evidence="8">
    <location>
        <begin position="271"/>
        <end position="296"/>
    </location>
</feature>
<gene>
    <name evidence="9" type="ORF">Pan14r_28210</name>
</gene>
<dbReference type="AlphaFoldDB" id="A0A5C5Y5W6"/>
<evidence type="ECO:0000256" key="8">
    <source>
        <dbReference type="SAM" id="Phobius"/>
    </source>
</evidence>
<protein>
    <submittedName>
        <fullName evidence="9">Transmembrane exosortase</fullName>
    </submittedName>
</protein>
<dbReference type="GO" id="GO:0006508">
    <property type="term" value="P:proteolysis"/>
    <property type="evidence" value="ECO:0007669"/>
    <property type="project" value="UniProtKB-KW"/>
</dbReference>
<keyword evidence="4 8" id="KW-0812">Transmembrane</keyword>
<keyword evidence="6 8" id="KW-1133">Transmembrane helix</keyword>
<evidence type="ECO:0000256" key="7">
    <source>
        <dbReference type="ARBA" id="ARBA00023136"/>
    </source>
</evidence>
<dbReference type="GO" id="GO:0005886">
    <property type="term" value="C:plasma membrane"/>
    <property type="evidence" value="ECO:0007669"/>
    <property type="project" value="UniProtKB-SubCell"/>
</dbReference>
<dbReference type="Proteomes" id="UP000317238">
    <property type="component" value="Unassembled WGS sequence"/>
</dbReference>
<keyword evidence="3" id="KW-0645">Protease</keyword>
<dbReference type="EMBL" id="SJPL01000001">
    <property type="protein sequence ID" value="TWT70514.1"/>
    <property type="molecule type" value="Genomic_DNA"/>
</dbReference>
<dbReference type="InterPro" id="IPR013426">
    <property type="entry name" value="EpsH-like"/>
</dbReference>
<dbReference type="GO" id="GO:0008233">
    <property type="term" value="F:peptidase activity"/>
    <property type="evidence" value="ECO:0007669"/>
    <property type="project" value="UniProtKB-KW"/>
</dbReference>
<proteinExistence type="predicted"/>
<evidence type="ECO:0000256" key="3">
    <source>
        <dbReference type="ARBA" id="ARBA00022670"/>
    </source>
</evidence>
<evidence type="ECO:0000256" key="6">
    <source>
        <dbReference type="ARBA" id="ARBA00022989"/>
    </source>
</evidence>
<evidence type="ECO:0000256" key="5">
    <source>
        <dbReference type="ARBA" id="ARBA00022801"/>
    </source>
</evidence>
<dbReference type="OrthoDB" id="9797363at2"/>
<keyword evidence="7 8" id="KW-0472">Membrane</keyword>
<evidence type="ECO:0000313" key="10">
    <source>
        <dbReference type="Proteomes" id="UP000317238"/>
    </source>
</evidence>
<feature type="transmembrane region" description="Helical" evidence="8">
    <location>
        <begin position="231"/>
        <end position="251"/>
    </location>
</feature>
<sequence>MSSLSSEMGPKHDAAMGLPDGSRDIAPMQVYAVVGVLGLVIGWTYHQDVSKLVERWWSNSDYVHGFLVIPFAVYLAWSRRSMIPAKAKGTFWGITLVLAAVGLRCFSAYMSDPILAPASLVICLFGVAMCWGGLRYCLWLWPSFIFLLFMIPLPNFMESWGNLVLQRVATVSSTGVLQTLGVPAASFGNVILLSNAELGVEEACSGLRSTVLFLAVSAGAAFLLKSAPERLAVLLAAIPAAVIANIVRIVATGLLYQFGSAELASAVFHDFFGFLMLPLAAGMVYGVVLLVQMLLVPTEDEGPLLMDTSIATG</sequence>
<feature type="transmembrane region" description="Helical" evidence="8">
    <location>
        <begin position="25"/>
        <end position="45"/>
    </location>
</feature>
<comment type="caution">
    <text evidence="9">The sequence shown here is derived from an EMBL/GenBank/DDBJ whole genome shotgun (WGS) entry which is preliminary data.</text>
</comment>
<dbReference type="InterPro" id="IPR019127">
    <property type="entry name" value="Exosortase"/>
</dbReference>
<name>A0A5C5Y5W6_9PLAN</name>
<feature type="transmembrane region" description="Helical" evidence="8">
    <location>
        <begin position="89"/>
        <end position="109"/>
    </location>
</feature>
<reference evidence="9 10" key="1">
    <citation type="submission" date="2019-02" db="EMBL/GenBank/DDBJ databases">
        <title>Deep-cultivation of Planctomycetes and their phenomic and genomic characterization uncovers novel biology.</title>
        <authorList>
            <person name="Wiegand S."/>
            <person name="Jogler M."/>
            <person name="Boedeker C."/>
            <person name="Pinto D."/>
            <person name="Vollmers J."/>
            <person name="Rivas-Marin E."/>
            <person name="Kohn T."/>
            <person name="Peeters S.H."/>
            <person name="Heuer A."/>
            <person name="Rast P."/>
            <person name="Oberbeckmann S."/>
            <person name="Bunk B."/>
            <person name="Jeske O."/>
            <person name="Meyerdierks A."/>
            <person name="Storesund J.E."/>
            <person name="Kallscheuer N."/>
            <person name="Luecker S."/>
            <person name="Lage O.M."/>
            <person name="Pohl T."/>
            <person name="Merkel B.J."/>
            <person name="Hornburger P."/>
            <person name="Mueller R.-W."/>
            <person name="Bruemmer F."/>
            <person name="Labrenz M."/>
            <person name="Spormann A.M."/>
            <person name="Op Den Camp H."/>
            <person name="Overmann J."/>
            <person name="Amann R."/>
            <person name="Jetten M.S.M."/>
            <person name="Mascher T."/>
            <person name="Medema M.H."/>
            <person name="Devos D.P."/>
            <person name="Kaster A.-K."/>
            <person name="Ovreas L."/>
            <person name="Rohde M."/>
            <person name="Galperin M.Y."/>
            <person name="Jogler C."/>
        </authorList>
    </citation>
    <scope>NUCLEOTIDE SEQUENCE [LARGE SCALE GENOMIC DNA]</scope>
    <source>
        <strain evidence="9 10">Pan14r</strain>
    </source>
</reference>
<accession>A0A5C5Y5W6</accession>
<feature type="transmembrane region" description="Helical" evidence="8">
    <location>
        <begin position="138"/>
        <end position="157"/>
    </location>
</feature>
<feature type="transmembrane region" description="Helical" evidence="8">
    <location>
        <begin position="206"/>
        <end position="224"/>
    </location>
</feature>
<keyword evidence="2" id="KW-1003">Cell membrane</keyword>
<evidence type="ECO:0000256" key="1">
    <source>
        <dbReference type="ARBA" id="ARBA00004651"/>
    </source>
</evidence>
<comment type="subcellular location">
    <subcellularLocation>
        <location evidence="1">Cell membrane</location>
        <topology evidence="1">Multi-pass membrane protein</topology>
    </subcellularLocation>
</comment>
<feature type="transmembrane region" description="Helical" evidence="8">
    <location>
        <begin position="115"/>
        <end position="131"/>
    </location>
</feature>